<name>A0A556PTX5_9BACI</name>
<evidence type="ECO:0000313" key="4">
    <source>
        <dbReference type="Proteomes" id="UP000316425"/>
    </source>
</evidence>
<dbReference type="Proteomes" id="UP000316425">
    <property type="component" value="Unassembled WGS sequence"/>
</dbReference>
<dbReference type="AlphaFoldDB" id="A0A556PTX5"/>
<dbReference type="OrthoDB" id="2033517at2"/>
<feature type="region of interest" description="Disordered" evidence="1">
    <location>
        <begin position="99"/>
        <end position="130"/>
    </location>
</feature>
<gene>
    <name evidence="3" type="ORF">FPQ13_01785</name>
</gene>
<dbReference type="EMBL" id="VMHE01000001">
    <property type="protein sequence ID" value="TSJ67823.1"/>
    <property type="molecule type" value="Genomic_DNA"/>
</dbReference>
<dbReference type="Pfam" id="PF01476">
    <property type="entry name" value="LysM"/>
    <property type="match status" value="1"/>
</dbReference>
<dbReference type="SUPFAM" id="SSF54106">
    <property type="entry name" value="LysM domain"/>
    <property type="match status" value="1"/>
</dbReference>
<dbReference type="PROSITE" id="PS51782">
    <property type="entry name" value="LYSM"/>
    <property type="match status" value="1"/>
</dbReference>
<protein>
    <submittedName>
        <fullName evidence="3">LysM peptidoglycan-binding domain-containing protein</fullName>
    </submittedName>
</protein>
<dbReference type="Gene3D" id="3.10.350.10">
    <property type="entry name" value="LysM domain"/>
    <property type="match status" value="1"/>
</dbReference>
<feature type="domain" description="LysM" evidence="2">
    <location>
        <begin position="52"/>
        <end position="97"/>
    </location>
</feature>
<accession>A0A556PTX5</accession>
<dbReference type="SMART" id="SM00257">
    <property type="entry name" value="LysM"/>
    <property type="match status" value="1"/>
</dbReference>
<dbReference type="InterPro" id="IPR036779">
    <property type="entry name" value="LysM_dom_sf"/>
</dbReference>
<evidence type="ECO:0000256" key="1">
    <source>
        <dbReference type="SAM" id="MobiDB-lite"/>
    </source>
</evidence>
<proteinExistence type="predicted"/>
<sequence>MKKTVPSFLRMYSFFVFEPIHELQANDSIFSGSCINYVYMYRLIRKESFMLRIHIVRRGETIKSIAEKYDLSFQEVVRMNKQIADPYELMEGMKLRVPNQRDKQAEEPAPVAAKQNEHNNRTEGLGEDQELTKDQLSRMEPPERAANYLPYIQEDEHIWGYQTMGNHDNSYAKTEQYSPITQQLYTDMTFLHDSSYPAHQQPMVYYNPCMGYIYSY</sequence>
<dbReference type="CDD" id="cd00118">
    <property type="entry name" value="LysM"/>
    <property type="match status" value="1"/>
</dbReference>
<comment type="caution">
    <text evidence="3">The sequence shown here is derived from an EMBL/GenBank/DDBJ whole genome shotgun (WGS) entry which is preliminary data.</text>
</comment>
<evidence type="ECO:0000313" key="3">
    <source>
        <dbReference type="EMBL" id="TSJ67823.1"/>
    </source>
</evidence>
<organism evidence="3 4">
    <name type="scientific">Allobacillus salarius</name>
    <dbReference type="NCBI Taxonomy" id="1955272"/>
    <lineage>
        <taxon>Bacteria</taxon>
        <taxon>Bacillati</taxon>
        <taxon>Bacillota</taxon>
        <taxon>Bacilli</taxon>
        <taxon>Bacillales</taxon>
        <taxon>Bacillaceae</taxon>
        <taxon>Allobacillus</taxon>
    </lineage>
</organism>
<dbReference type="InterPro" id="IPR018392">
    <property type="entry name" value="LysM"/>
</dbReference>
<evidence type="ECO:0000259" key="2">
    <source>
        <dbReference type="PROSITE" id="PS51782"/>
    </source>
</evidence>
<reference evidence="3 4" key="1">
    <citation type="submission" date="2019-07" db="EMBL/GenBank/DDBJ databases">
        <title>Allobacillus sp. nov. SKP isolated from shrimp paste of Euphausiacea.</title>
        <authorList>
            <person name="Kanchanasin P."/>
            <person name="Tanasupawat S."/>
            <person name="Shi W."/>
            <person name="Wu L."/>
            <person name="Ma J."/>
        </authorList>
    </citation>
    <scope>NUCLEOTIDE SEQUENCE [LARGE SCALE GENOMIC DNA]</scope>
    <source>
        <strain evidence="3 4">SKP4-8</strain>
    </source>
</reference>
<keyword evidence="4" id="KW-1185">Reference proteome</keyword>